<protein>
    <submittedName>
        <fullName evidence="2">Uncharacterized protein</fullName>
    </submittedName>
</protein>
<dbReference type="EMBL" id="JANQDL010000102">
    <property type="protein sequence ID" value="MDH6065168.1"/>
    <property type="molecule type" value="Genomic_DNA"/>
</dbReference>
<evidence type="ECO:0000313" key="3">
    <source>
        <dbReference type="Proteomes" id="UP001159370"/>
    </source>
</evidence>
<organism evidence="2 3">
    <name type="scientific">Umezakia ovalisporum FSS-62</name>
    <dbReference type="NCBI Taxonomy" id="2971776"/>
    <lineage>
        <taxon>Bacteria</taxon>
        <taxon>Bacillati</taxon>
        <taxon>Cyanobacteriota</taxon>
        <taxon>Cyanophyceae</taxon>
        <taxon>Nostocales</taxon>
        <taxon>Nodulariaceae</taxon>
        <taxon>Umezakia</taxon>
    </lineage>
</organism>
<proteinExistence type="predicted"/>
<gene>
    <name evidence="2" type="ORF">NWP23_15675</name>
</gene>
<dbReference type="RefSeq" id="WP_280657322.1">
    <property type="nucleotide sequence ID" value="NZ_JANQDL010000102.1"/>
</dbReference>
<name>A0AA43H141_9CYAN</name>
<accession>A0AA43H141</accession>
<reference evidence="2 3" key="1">
    <citation type="journal article" date="2023" name="J. Phycol.">
        <title>Chrysosporum ovalisporum is synonymous with the true-branching cyanobacterium Umezakia natans (Nostocales/Aphanizomenonaceae).</title>
        <authorList>
            <person name="McGregor G.B."/>
            <person name="Sendall B.C."/>
            <person name="Niiyama Y."/>
            <person name="Tuji A."/>
            <person name="Willis A."/>
        </authorList>
    </citation>
    <scope>NUCLEOTIDE SEQUENCE [LARGE SCALE GENOMIC DNA]</scope>
    <source>
        <strain evidence="2 3">FSS-62</strain>
    </source>
</reference>
<comment type="caution">
    <text evidence="2">The sequence shown here is derived from an EMBL/GenBank/DDBJ whole genome shotgun (WGS) entry which is preliminary data.</text>
</comment>
<evidence type="ECO:0000313" key="2">
    <source>
        <dbReference type="EMBL" id="MDH6065168.1"/>
    </source>
</evidence>
<dbReference type="Proteomes" id="UP001159370">
    <property type="component" value="Unassembled WGS sequence"/>
</dbReference>
<dbReference type="AlphaFoldDB" id="A0AA43H141"/>
<feature type="compositionally biased region" description="Basic and acidic residues" evidence="1">
    <location>
        <begin position="91"/>
        <end position="102"/>
    </location>
</feature>
<feature type="region of interest" description="Disordered" evidence="1">
    <location>
        <begin position="91"/>
        <end position="114"/>
    </location>
</feature>
<evidence type="ECO:0000256" key="1">
    <source>
        <dbReference type="SAM" id="MobiDB-lite"/>
    </source>
</evidence>
<sequence>MAFPMLEIQKNSHNIHKWHHQLVIVLVAGLLWFMTLPTAVVQAAGYYQGKNHNVEIAKPYYATKERKILIETEPNKPYYSTKERKKERVIIKTPATKDHAIESGKGVEQMTHQD</sequence>